<evidence type="ECO:0000313" key="4">
    <source>
        <dbReference type="Proteomes" id="UP001270362"/>
    </source>
</evidence>
<dbReference type="EMBL" id="JAULSO010000001">
    <property type="protein sequence ID" value="KAK3693110.1"/>
    <property type="molecule type" value="Genomic_DNA"/>
</dbReference>
<proteinExistence type="predicted"/>
<protein>
    <recommendedName>
        <fullName evidence="2">DUF7924 domain-containing protein</fullName>
    </recommendedName>
</protein>
<keyword evidence="4" id="KW-1185">Reference proteome</keyword>
<dbReference type="PANTHER" id="PTHR42470:SF2">
    <property type="match status" value="1"/>
</dbReference>
<dbReference type="PANTHER" id="PTHR42470">
    <property type="entry name" value="VAST DOMAIN-CONTAINING PROTEIN"/>
    <property type="match status" value="1"/>
</dbReference>
<name>A0AAE0XGR8_9PEZI</name>
<organism evidence="3 4">
    <name type="scientific">Podospora appendiculata</name>
    <dbReference type="NCBI Taxonomy" id="314037"/>
    <lineage>
        <taxon>Eukaryota</taxon>
        <taxon>Fungi</taxon>
        <taxon>Dikarya</taxon>
        <taxon>Ascomycota</taxon>
        <taxon>Pezizomycotina</taxon>
        <taxon>Sordariomycetes</taxon>
        <taxon>Sordariomycetidae</taxon>
        <taxon>Sordariales</taxon>
        <taxon>Podosporaceae</taxon>
        <taxon>Podospora</taxon>
    </lineage>
</organism>
<evidence type="ECO:0000256" key="1">
    <source>
        <dbReference type="SAM" id="MobiDB-lite"/>
    </source>
</evidence>
<feature type="compositionally biased region" description="Basic residues" evidence="1">
    <location>
        <begin position="415"/>
        <end position="425"/>
    </location>
</feature>
<dbReference type="AlphaFoldDB" id="A0AAE0XGR8"/>
<dbReference type="Pfam" id="PF25545">
    <property type="entry name" value="DUF7924"/>
    <property type="match status" value="1"/>
</dbReference>
<reference evidence="3" key="1">
    <citation type="journal article" date="2023" name="Mol. Phylogenet. Evol.">
        <title>Genome-scale phylogeny and comparative genomics of the fungal order Sordariales.</title>
        <authorList>
            <person name="Hensen N."/>
            <person name="Bonometti L."/>
            <person name="Westerberg I."/>
            <person name="Brannstrom I.O."/>
            <person name="Guillou S."/>
            <person name="Cros-Aarteil S."/>
            <person name="Calhoun S."/>
            <person name="Haridas S."/>
            <person name="Kuo A."/>
            <person name="Mondo S."/>
            <person name="Pangilinan J."/>
            <person name="Riley R."/>
            <person name="LaButti K."/>
            <person name="Andreopoulos B."/>
            <person name="Lipzen A."/>
            <person name="Chen C."/>
            <person name="Yan M."/>
            <person name="Daum C."/>
            <person name="Ng V."/>
            <person name="Clum A."/>
            <person name="Steindorff A."/>
            <person name="Ohm R.A."/>
            <person name="Martin F."/>
            <person name="Silar P."/>
            <person name="Natvig D.O."/>
            <person name="Lalanne C."/>
            <person name="Gautier V."/>
            <person name="Ament-Velasquez S.L."/>
            <person name="Kruys A."/>
            <person name="Hutchinson M.I."/>
            <person name="Powell A.J."/>
            <person name="Barry K."/>
            <person name="Miller A.N."/>
            <person name="Grigoriev I.V."/>
            <person name="Debuchy R."/>
            <person name="Gladieux P."/>
            <person name="Hiltunen Thoren M."/>
            <person name="Johannesson H."/>
        </authorList>
    </citation>
    <scope>NUCLEOTIDE SEQUENCE</scope>
    <source>
        <strain evidence="3">CBS 314.62</strain>
    </source>
</reference>
<comment type="caution">
    <text evidence="3">The sequence shown here is derived from an EMBL/GenBank/DDBJ whole genome shotgun (WGS) entry which is preliminary data.</text>
</comment>
<dbReference type="Proteomes" id="UP001270362">
    <property type="component" value="Unassembled WGS sequence"/>
</dbReference>
<accession>A0AAE0XGR8</accession>
<feature type="compositionally biased region" description="Polar residues" evidence="1">
    <location>
        <begin position="91"/>
        <end position="100"/>
    </location>
</feature>
<evidence type="ECO:0000259" key="2">
    <source>
        <dbReference type="Pfam" id="PF25545"/>
    </source>
</evidence>
<feature type="region of interest" description="Disordered" evidence="1">
    <location>
        <begin position="1"/>
        <end position="106"/>
    </location>
</feature>
<sequence>MGKARAQTATPEALPSTEFNYSSTCSSSDGKRKHPTDMERALEARPNQDPNPDPDPKRRRTSPLQEQHWPEENSTADSAVGRLPLARKKSSSNLTSTTPCDQRLMEKSVPYQDERYETLLEIKGSFIAKAPSGLTAASQSLCQSPLETTSPVPSDSLFRDDVFDTTCQRMRNENKARVIQDISRLIVPSAGSLATFGAVHLDILTESVNEAWSNSIPFTSTQPHPDYSVGSKRDAFTKDQLDKLAPFIGDFIAGDQSFFMATYYFTSSLNIADRQNAYRMTLAVRAIVEIFRTCKREEEVNRKILALSVSHEHASVQIYGHYQVIDGKDTQYYRHPIRKILLTELDGRDKWTAYRFTRNVYDMWMPKHFEDICSAIDQLPTELDFDVPPLSEAVSTMPEQRAAMVTPDTSFSGAAKRRKGRELVD</sequence>
<reference evidence="3" key="2">
    <citation type="submission" date="2023-06" db="EMBL/GenBank/DDBJ databases">
        <authorList>
            <consortium name="Lawrence Berkeley National Laboratory"/>
            <person name="Haridas S."/>
            <person name="Hensen N."/>
            <person name="Bonometti L."/>
            <person name="Westerberg I."/>
            <person name="Brannstrom I.O."/>
            <person name="Guillou S."/>
            <person name="Cros-Aarteil S."/>
            <person name="Calhoun S."/>
            <person name="Kuo A."/>
            <person name="Mondo S."/>
            <person name="Pangilinan J."/>
            <person name="Riley R."/>
            <person name="Labutti K."/>
            <person name="Andreopoulos B."/>
            <person name="Lipzen A."/>
            <person name="Chen C."/>
            <person name="Yanf M."/>
            <person name="Daum C."/>
            <person name="Ng V."/>
            <person name="Clum A."/>
            <person name="Steindorff A."/>
            <person name="Ohm R."/>
            <person name="Martin F."/>
            <person name="Silar P."/>
            <person name="Natvig D."/>
            <person name="Lalanne C."/>
            <person name="Gautier V."/>
            <person name="Ament-Velasquez S.L."/>
            <person name="Kruys A."/>
            <person name="Hutchinson M.I."/>
            <person name="Powell A.J."/>
            <person name="Barry K."/>
            <person name="Miller A.N."/>
            <person name="Grigoriev I.V."/>
            <person name="Debuchy R."/>
            <person name="Gladieux P."/>
            <person name="Thoren M.H."/>
            <person name="Johannesson H."/>
        </authorList>
    </citation>
    <scope>NUCLEOTIDE SEQUENCE</scope>
    <source>
        <strain evidence="3">CBS 314.62</strain>
    </source>
</reference>
<gene>
    <name evidence="3" type="ORF">B0T22DRAFT_525606</name>
</gene>
<evidence type="ECO:0000313" key="3">
    <source>
        <dbReference type="EMBL" id="KAK3693110.1"/>
    </source>
</evidence>
<feature type="compositionally biased region" description="Polar residues" evidence="1">
    <location>
        <begin position="17"/>
        <end position="28"/>
    </location>
</feature>
<feature type="domain" description="DUF7924" evidence="2">
    <location>
        <begin position="163"/>
        <end position="376"/>
    </location>
</feature>
<dbReference type="InterPro" id="IPR057684">
    <property type="entry name" value="DUF7924"/>
</dbReference>
<feature type="region of interest" description="Disordered" evidence="1">
    <location>
        <begin position="401"/>
        <end position="425"/>
    </location>
</feature>